<feature type="domain" description="Doublecortin" evidence="1">
    <location>
        <begin position="10"/>
        <end position="90"/>
    </location>
</feature>
<dbReference type="InterPro" id="IPR003533">
    <property type="entry name" value="Doublecortin_dom"/>
</dbReference>
<dbReference type="SMART" id="SM00537">
    <property type="entry name" value="DCX"/>
    <property type="match status" value="1"/>
</dbReference>
<protein>
    <recommendedName>
        <fullName evidence="1">Doublecortin domain-containing protein</fullName>
    </recommendedName>
</protein>
<dbReference type="OMA" id="QDMASIQ"/>
<dbReference type="HOGENOM" id="CLU_162413_1_0_1"/>
<reference evidence="2 3" key="1">
    <citation type="journal article" date="2007" name="Science">
        <title>Sea anemone genome reveals ancestral eumetazoan gene repertoire and genomic organization.</title>
        <authorList>
            <person name="Putnam N.H."/>
            <person name="Srivastava M."/>
            <person name="Hellsten U."/>
            <person name="Dirks B."/>
            <person name="Chapman J."/>
            <person name="Salamov A."/>
            <person name="Terry A."/>
            <person name="Shapiro H."/>
            <person name="Lindquist E."/>
            <person name="Kapitonov V.V."/>
            <person name="Jurka J."/>
            <person name="Genikhovich G."/>
            <person name="Grigoriev I.V."/>
            <person name="Lucas S.M."/>
            <person name="Steele R.E."/>
            <person name="Finnerty J.R."/>
            <person name="Technau U."/>
            <person name="Martindale M.Q."/>
            <person name="Rokhsar D.S."/>
        </authorList>
    </citation>
    <scope>NUCLEOTIDE SEQUENCE [LARGE SCALE GENOMIC DNA]</scope>
    <source>
        <strain evidence="3">CH2 X CH6</strain>
    </source>
</reference>
<keyword evidence="3" id="KW-1185">Reference proteome</keyword>
<dbReference type="PROSITE" id="PS50309">
    <property type="entry name" value="DC"/>
    <property type="match status" value="1"/>
</dbReference>
<dbReference type="eggNOG" id="KOG3757">
    <property type="taxonomic scope" value="Eukaryota"/>
</dbReference>
<dbReference type="InterPro" id="IPR036572">
    <property type="entry name" value="Doublecortin_dom_sf"/>
</dbReference>
<dbReference type="GO" id="GO:0035556">
    <property type="term" value="P:intracellular signal transduction"/>
    <property type="evidence" value="ECO:0007669"/>
    <property type="project" value="InterPro"/>
</dbReference>
<feature type="non-terminal residue" evidence="2">
    <location>
        <position position="90"/>
    </location>
</feature>
<dbReference type="FunFam" id="3.10.20.230:FF:000024">
    <property type="entry name" value="Predicted protein"/>
    <property type="match status" value="1"/>
</dbReference>
<dbReference type="EMBL" id="DS469520">
    <property type="protein sequence ID" value="EDO47258.1"/>
    <property type="molecule type" value="Genomic_DNA"/>
</dbReference>
<dbReference type="PhylomeDB" id="A7RME3"/>
<dbReference type="PANTHER" id="PTHR23004:SF11">
    <property type="entry name" value="PROTEIN RPI-1"/>
    <property type="match status" value="1"/>
</dbReference>
<evidence type="ECO:0000313" key="3">
    <source>
        <dbReference type="Proteomes" id="UP000001593"/>
    </source>
</evidence>
<dbReference type="InParanoid" id="A7RME3"/>
<evidence type="ECO:0000313" key="2">
    <source>
        <dbReference type="EMBL" id="EDO47258.1"/>
    </source>
</evidence>
<proteinExistence type="predicted"/>
<dbReference type="Proteomes" id="UP000001593">
    <property type="component" value="Unassembled WGS sequence"/>
</dbReference>
<dbReference type="SUPFAM" id="SSF89837">
    <property type="entry name" value="Doublecortin (DC)"/>
    <property type="match status" value="1"/>
</dbReference>
<dbReference type="Pfam" id="PF03607">
    <property type="entry name" value="DCX"/>
    <property type="match status" value="1"/>
</dbReference>
<name>A7RME3_NEMVE</name>
<dbReference type="AlphaFoldDB" id="A7RME3"/>
<accession>A7RME3</accession>
<gene>
    <name evidence="2" type="ORF">NEMVEDRAFT_v1g86869</name>
</gene>
<organism evidence="2 3">
    <name type="scientific">Nematostella vectensis</name>
    <name type="common">Starlet sea anemone</name>
    <dbReference type="NCBI Taxonomy" id="45351"/>
    <lineage>
        <taxon>Eukaryota</taxon>
        <taxon>Metazoa</taxon>
        <taxon>Cnidaria</taxon>
        <taxon>Anthozoa</taxon>
        <taxon>Hexacorallia</taxon>
        <taxon>Actiniaria</taxon>
        <taxon>Edwardsiidae</taxon>
        <taxon>Nematostella</taxon>
    </lineage>
</organism>
<dbReference type="Gene3D" id="3.10.20.230">
    <property type="entry name" value="Doublecortin domain"/>
    <property type="match status" value="1"/>
</dbReference>
<dbReference type="PANTHER" id="PTHR23004">
    <property type="entry name" value="DOUBLECORTIN DOMAIN CONTAINING 2"/>
    <property type="match status" value="1"/>
</dbReference>
<evidence type="ECO:0000259" key="1">
    <source>
        <dbReference type="PROSITE" id="PS50309"/>
    </source>
</evidence>
<dbReference type="STRING" id="45351.A7RME3"/>
<sequence>MVSAAAVLATRITIYKNGDPFSKGKDIVINHRYYRTFDTFLDNATRYAKCSDAVRKIVTPQGRHHIKSVDELQNGGKYVAIGREAFKKIE</sequence>